<proteinExistence type="predicted"/>
<evidence type="ECO:0000313" key="2">
    <source>
        <dbReference type="EMBL" id="ANV98035.1"/>
    </source>
</evidence>
<gene>
    <name evidence="2" type="ORF">BBW65_04110</name>
</gene>
<dbReference type="InterPro" id="IPR029063">
    <property type="entry name" value="SAM-dependent_MTases_sf"/>
</dbReference>
<evidence type="ECO:0000313" key="3">
    <source>
        <dbReference type="Proteomes" id="UP000092884"/>
    </source>
</evidence>
<dbReference type="Proteomes" id="UP000092884">
    <property type="component" value="Chromosome"/>
</dbReference>
<accession>A0A1B1U5R6</accession>
<feature type="domain" description="Methyltransferase regulatory" evidence="1">
    <location>
        <begin position="216"/>
        <end position="300"/>
    </location>
</feature>
<organism evidence="2 3">
    <name type="scientific">Helicobacter enhydrae</name>
    <dbReference type="NCBI Taxonomy" id="222136"/>
    <lineage>
        <taxon>Bacteria</taxon>
        <taxon>Pseudomonadati</taxon>
        <taxon>Campylobacterota</taxon>
        <taxon>Epsilonproteobacteria</taxon>
        <taxon>Campylobacterales</taxon>
        <taxon>Helicobacteraceae</taxon>
        <taxon>Helicobacter</taxon>
    </lineage>
</organism>
<evidence type="ECO:0000259" key="1">
    <source>
        <dbReference type="Pfam" id="PF10119"/>
    </source>
</evidence>
<name>A0A1B1U5R6_9HELI</name>
<protein>
    <recommendedName>
        <fullName evidence="1">Methyltransferase regulatory domain-containing protein</fullName>
    </recommendedName>
</protein>
<dbReference type="RefSeq" id="WP_066340116.1">
    <property type="nucleotide sequence ID" value="NZ_CP016503.1"/>
</dbReference>
<dbReference type="AlphaFoldDB" id="A0A1B1U5R6"/>
<dbReference type="STRING" id="222136.BBW65_04110"/>
<dbReference type="InterPro" id="IPR018773">
    <property type="entry name" value="MeTrfase_reg_dom_prd"/>
</dbReference>
<sequence length="514" mass="58282">MSNWNHGYVTDITYTKGYYATLNPLRIKLCFLAQKLLPPKIDTACELAFGQGITLNFNAASGNASWYGTDFNPSQAAYAQSIANISGADVKIYDDSFEEFLNRKDLPQFDFIALHGIYSWVSPEVREQIVNFLRQKLAVGGACLISYNCQPGWAAMAPMRDLLRAYATYLTPSGKPSAVRAREGLEFVGELLALPSTESIKNPQSIAMLQTLQKMDDVYLAHELLNEYQVSLNFLQMSQQLQGAKLDFASYCNYANHLIGLQLSNDEKQLLSQTSNNRTIYEMLKDLMFATSFRSDYFAKGAVQLSDAQCNEELNKLQIVLSHPFEQLDYTLQTHRGTLKLNQDFYEPLFDAIKNYEPISVAELRETLASKLKREVQFTEMIESLIALGQKEYVKLVQEKDKVAQAMPQTQRLNTYILEQAFHSPNSINHLISPLTAEAVSFNRFELIAIYASLHKKSQNERVELIMQQLKKQGEKISKDGKALSDAEVKQELEKQIQNIQAWIPVLQKLQILS</sequence>
<keyword evidence="3" id="KW-1185">Reference proteome</keyword>
<dbReference type="EMBL" id="CP016503">
    <property type="protein sequence ID" value="ANV98035.1"/>
    <property type="molecule type" value="Genomic_DNA"/>
</dbReference>
<reference evidence="3" key="1">
    <citation type="submission" date="2016-07" db="EMBL/GenBank/DDBJ databases">
        <authorList>
            <person name="Florea S."/>
            <person name="Webb J.S."/>
            <person name="Jaromczyk J."/>
            <person name="Schardl C.L."/>
        </authorList>
    </citation>
    <scope>NUCLEOTIDE SEQUENCE [LARGE SCALE GENOMIC DNA]</scope>
    <source>
        <strain evidence="3">MIT 01-6242</strain>
    </source>
</reference>
<dbReference type="Gene3D" id="3.40.50.150">
    <property type="entry name" value="Vaccinia Virus protein VP39"/>
    <property type="match status" value="1"/>
</dbReference>
<dbReference type="Pfam" id="PF10119">
    <property type="entry name" value="MethyTransf_Reg"/>
    <property type="match status" value="1"/>
</dbReference>
<dbReference type="SUPFAM" id="SSF53335">
    <property type="entry name" value="S-adenosyl-L-methionine-dependent methyltransferases"/>
    <property type="match status" value="1"/>
</dbReference>
<dbReference type="KEGG" id="het:BBW65_04110"/>